<name>A0A6J6S069_9ZZZZ</name>
<feature type="transmembrane region" description="Helical" evidence="2">
    <location>
        <begin position="272"/>
        <end position="294"/>
    </location>
</feature>
<keyword evidence="2" id="KW-0812">Transmembrane</keyword>
<protein>
    <submittedName>
        <fullName evidence="3">Unannotated protein</fullName>
    </submittedName>
</protein>
<dbReference type="AlphaFoldDB" id="A0A6J6S069"/>
<accession>A0A6J6S069</accession>
<keyword evidence="2" id="KW-1133">Transmembrane helix</keyword>
<feature type="region of interest" description="Disordered" evidence="1">
    <location>
        <begin position="144"/>
        <end position="252"/>
    </location>
</feature>
<feature type="compositionally biased region" description="Gly residues" evidence="1">
    <location>
        <begin position="166"/>
        <end position="187"/>
    </location>
</feature>
<evidence type="ECO:0000256" key="2">
    <source>
        <dbReference type="SAM" id="Phobius"/>
    </source>
</evidence>
<evidence type="ECO:0000256" key="1">
    <source>
        <dbReference type="SAM" id="MobiDB-lite"/>
    </source>
</evidence>
<keyword evidence="2" id="KW-0472">Membrane</keyword>
<feature type="compositionally biased region" description="Low complexity" evidence="1">
    <location>
        <begin position="188"/>
        <end position="208"/>
    </location>
</feature>
<feature type="compositionally biased region" description="Basic and acidic residues" evidence="1">
    <location>
        <begin position="210"/>
        <end position="232"/>
    </location>
</feature>
<proteinExistence type="predicted"/>
<feature type="compositionally biased region" description="Acidic residues" evidence="1">
    <location>
        <begin position="239"/>
        <end position="252"/>
    </location>
</feature>
<reference evidence="3" key="1">
    <citation type="submission" date="2020-05" db="EMBL/GenBank/DDBJ databases">
        <authorList>
            <person name="Chiriac C."/>
            <person name="Salcher M."/>
            <person name="Ghai R."/>
            <person name="Kavagutti S V."/>
        </authorList>
    </citation>
    <scope>NUCLEOTIDE SEQUENCE</scope>
</reference>
<sequence>MTRLARVAALALGATVLTVPVGAQPASAATCAAGSGVSVVVDPNSLGGSVATSCVADGGGDTASALFAAAGHSLTYAQRQPGFVCRVDGAPADDPCVNTSPADRFWSLWWSDGTSGSWTFSTQGVTALKIPEGGSVAFSFDDVEGEARPSATPPQGSAPSATPTTGSGGSGSGGSSGGSSGSTGAGSGSPAATGSPTNPTPTPGAGEPSGEPRGRDRRSDEAGDRKGRDRRTGGAATEPSDEPSEDAADEAVADGVVSDPDAAPVSAETDGLPVWVAPVALLVLALGAGGAVLARRRSLR</sequence>
<gene>
    <name evidence="3" type="ORF">UFOPK2761_00306</name>
</gene>
<organism evidence="3">
    <name type="scientific">freshwater metagenome</name>
    <dbReference type="NCBI Taxonomy" id="449393"/>
    <lineage>
        <taxon>unclassified sequences</taxon>
        <taxon>metagenomes</taxon>
        <taxon>ecological metagenomes</taxon>
    </lineage>
</organism>
<dbReference type="EMBL" id="CAEZYQ010000002">
    <property type="protein sequence ID" value="CAB4728182.1"/>
    <property type="molecule type" value="Genomic_DNA"/>
</dbReference>
<evidence type="ECO:0000313" key="3">
    <source>
        <dbReference type="EMBL" id="CAB4728182.1"/>
    </source>
</evidence>